<evidence type="ECO:0000256" key="7">
    <source>
        <dbReference type="ARBA" id="ARBA00023012"/>
    </source>
</evidence>
<keyword evidence="4 9" id="KW-0812">Transmembrane</keyword>
<dbReference type="Pfam" id="PF17200">
    <property type="entry name" value="sCache_2"/>
    <property type="match status" value="1"/>
</dbReference>
<dbReference type="InterPro" id="IPR017171">
    <property type="entry name" value="Sig_transdc_His_kinase_MctS"/>
</dbReference>
<dbReference type="GO" id="GO:0005886">
    <property type="term" value="C:plasma membrane"/>
    <property type="evidence" value="ECO:0007669"/>
    <property type="project" value="UniProtKB-SubCell"/>
</dbReference>
<dbReference type="SMART" id="SM00387">
    <property type="entry name" value="HATPase_c"/>
    <property type="match status" value="1"/>
</dbReference>
<dbReference type="SMART" id="SM01049">
    <property type="entry name" value="Cache_2"/>
    <property type="match status" value="1"/>
</dbReference>
<dbReference type="Proteomes" id="UP000000547">
    <property type="component" value="Chromosome"/>
</dbReference>
<dbReference type="InterPro" id="IPR036890">
    <property type="entry name" value="HATPase_C_sf"/>
</dbReference>
<protein>
    <submittedName>
        <fullName evidence="11">Sensor histidine kinase</fullName>
        <ecNumber evidence="11">2.7.3.-</ecNumber>
    </submittedName>
</protein>
<keyword evidence="2" id="KW-1003">Cell membrane</keyword>
<keyword evidence="5 11" id="KW-0418">Kinase</keyword>
<feature type="domain" description="Histidine kinase" evidence="10">
    <location>
        <begin position="370"/>
        <end position="460"/>
    </location>
</feature>
<keyword evidence="3 11" id="KW-0808">Transferase</keyword>
<evidence type="ECO:0000256" key="3">
    <source>
        <dbReference type="ARBA" id="ARBA00022679"/>
    </source>
</evidence>
<dbReference type="InterPro" id="IPR011712">
    <property type="entry name" value="Sig_transdc_His_kin_sub3_dim/P"/>
</dbReference>
<keyword evidence="8 9" id="KW-0472">Membrane</keyword>
<dbReference type="Gene3D" id="3.30.565.10">
    <property type="entry name" value="Histidine kinase-like ATPase, C-terminal domain"/>
    <property type="match status" value="1"/>
</dbReference>
<dbReference type="CDD" id="cd16917">
    <property type="entry name" value="HATPase_UhpB-NarQ-NarX-like"/>
    <property type="match status" value="1"/>
</dbReference>
<keyword evidence="7" id="KW-0902">Two-component regulatory system</keyword>
<dbReference type="SUPFAM" id="SSF55874">
    <property type="entry name" value="ATPase domain of HSP90 chaperone/DNA topoisomerase II/histidine kinase"/>
    <property type="match status" value="1"/>
</dbReference>
<dbReference type="PANTHER" id="PTHR24421">
    <property type="entry name" value="NITRATE/NITRITE SENSOR PROTEIN NARX-RELATED"/>
    <property type="match status" value="1"/>
</dbReference>
<sequence>MTMIKTNKRMILPIKLLFIAVIQVLLTALITYVLVTNEYRELSSQSLDTLEHFLVEQKKQELKNYTALAVLAVDHLYQTSELDNDVAKKLVTNILDKMTYNGEDGYFFVYDDKGNAISHPKQPFRIGKNWWELEDGKGNKIIQILISNAKAGGDFYHYPWTKPSNKKISEKIGYSVYLEKWKWMIGTGVYLDNVNLQLSQLQFEIDEHINKTKNIILILALSSIFVIFLFGVTVNLRQKKQTDEKITELGQRIVNVQEDENRHIARELHDGIIQILVSIKFSLEATKMHLSKAVQEVPKPLQHAEDNLVIAIDEIRRISHHMHPQILDELGLSAAIDTLSADFSDRIGVSIKVFKPRARNLLPDFINTTLYRIVQESLINIEKHAKAEHVEISLSFDKNWLTLIITDDGKGFDINSVSEINDCGIGLRNLAERVEYHLGEFSVVSSSKGTTITAKIPKSSFENYFNQTRVKNNDNNGDIEFGQ</sequence>
<gene>
    <name evidence="11" type="ordered locus">CPS_1405</name>
</gene>
<dbReference type="InterPro" id="IPR050482">
    <property type="entry name" value="Sensor_HK_TwoCompSys"/>
</dbReference>
<evidence type="ECO:0000256" key="8">
    <source>
        <dbReference type="ARBA" id="ARBA00023136"/>
    </source>
</evidence>
<name>Q485W7_COLP3</name>
<dbReference type="PANTHER" id="PTHR24421:SF59">
    <property type="entry name" value="OXYGEN SENSOR HISTIDINE KINASE NREB"/>
    <property type="match status" value="1"/>
</dbReference>
<dbReference type="Pfam" id="PF02518">
    <property type="entry name" value="HATPase_c"/>
    <property type="match status" value="1"/>
</dbReference>
<dbReference type="AlphaFoldDB" id="Q485W7"/>
<organism evidence="11 12">
    <name type="scientific">Colwellia psychrerythraea (strain 34H / ATCC BAA-681)</name>
    <name type="common">Vibrio psychroerythus</name>
    <dbReference type="NCBI Taxonomy" id="167879"/>
    <lineage>
        <taxon>Bacteria</taxon>
        <taxon>Pseudomonadati</taxon>
        <taxon>Pseudomonadota</taxon>
        <taxon>Gammaproteobacteria</taxon>
        <taxon>Alteromonadales</taxon>
        <taxon>Colwelliaceae</taxon>
        <taxon>Colwellia</taxon>
    </lineage>
</organism>
<keyword evidence="6 9" id="KW-1133">Transmembrane helix</keyword>
<dbReference type="HOGENOM" id="CLU_000445_20_6_6"/>
<dbReference type="InterPro" id="IPR005467">
    <property type="entry name" value="His_kinase_dom"/>
</dbReference>
<dbReference type="Gene3D" id="1.20.5.1930">
    <property type="match status" value="1"/>
</dbReference>
<dbReference type="InterPro" id="IPR003594">
    <property type="entry name" value="HATPase_dom"/>
</dbReference>
<evidence type="ECO:0000259" key="10">
    <source>
        <dbReference type="PROSITE" id="PS50109"/>
    </source>
</evidence>
<dbReference type="Pfam" id="PF07730">
    <property type="entry name" value="HisKA_3"/>
    <property type="match status" value="1"/>
</dbReference>
<evidence type="ECO:0000313" key="12">
    <source>
        <dbReference type="Proteomes" id="UP000000547"/>
    </source>
</evidence>
<dbReference type="GO" id="GO:0046983">
    <property type="term" value="F:protein dimerization activity"/>
    <property type="evidence" value="ECO:0007669"/>
    <property type="project" value="InterPro"/>
</dbReference>
<accession>Q485W7</accession>
<dbReference type="InterPro" id="IPR033480">
    <property type="entry name" value="sCache_2"/>
</dbReference>
<dbReference type="KEGG" id="cps:CPS_1405"/>
<feature type="transmembrane region" description="Helical" evidence="9">
    <location>
        <begin position="215"/>
        <end position="236"/>
    </location>
</feature>
<evidence type="ECO:0000256" key="2">
    <source>
        <dbReference type="ARBA" id="ARBA00022475"/>
    </source>
</evidence>
<dbReference type="Gene3D" id="3.30.450.20">
    <property type="entry name" value="PAS domain"/>
    <property type="match status" value="1"/>
</dbReference>
<dbReference type="GO" id="GO:0000155">
    <property type="term" value="F:phosphorelay sensor kinase activity"/>
    <property type="evidence" value="ECO:0007669"/>
    <property type="project" value="InterPro"/>
</dbReference>
<dbReference type="EMBL" id="CP000083">
    <property type="protein sequence ID" value="AAZ25509.1"/>
    <property type="molecule type" value="Genomic_DNA"/>
</dbReference>
<comment type="subcellular location">
    <subcellularLocation>
        <location evidence="1">Cell membrane</location>
        <topology evidence="1">Multi-pass membrane protein</topology>
    </subcellularLocation>
</comment>
<dbReference type="STRING" id="167879.CPS_1405"/>
<evidence type="ECO:0000256" key="4">
    <source>
        <dbReference type="ARBA" id="ARBA00022692"/>
    </source>
</evidence>
<dbReference type="PIRSF" id="PIRSF037314">
    <property type="entry name" value="STHK_MctS"/>
    <property type="match status" value="1"/>
</dbReference>
<dbReference type="PROSITE" id="PS50109">
    <property type="entry name" value="HIS_KIN"/>
    <property type="match status" value="1"/>
</dbReference>
<evidence type="ECO:0000256" key="5">
    <source>
        <dbReference type="ARBA" id="ARBA00022777"/>
    </source>
</evidence>
<proteinExistence type="predicted"/>
<evidence type="ECO:0000313" key="11">
    <source>
        <dbReference type="EMBL" id="AAZ25509.1"/>
    </source>
</evidence>
<evidence type="ECO:0000256" key="6">
    <source>
        <dbReference type="ARBA" id="ARBA00022989"/>
    </source>
</evidence>
<reference evidence="11" key="1">
    <citation type="journal article" date="2005" name="Proc. Natl. Acad. Sci. U.S.A.">
        <title>The psychrophilic lifestyle as revealed by the genome sequence of Colwellia psychrerythraea 34H through genomic and proteomic analyses.</title>
        <authorList>
            <person name="Methe B.A."/>
            <person name="Nelson K.E."/>
            <person name="Deming J.W."/>
            <person name="Momen B."/>
            <person name="Melamud E."/>
            <person name="Zhang X."/>
            <person name="Moult J."/>
            <person name="Madupu R."/>
            <person name="Nelson W.C."/>
            <person name="Dodson R.J."/>
            <person name="Brinkac L.M."/>
            <person name="Daugherty S.C."/>
            <person name="Durkin A.S."/>
            <person name="DeBoy R.T."/>
            <person name="Kolonay J.F."/>
            <person name="Sullivan S.A."/>
            <person name="Zhou L."/>
            <person name="Davidsen T.M."/>
            <person name="Wu M."/>
            <person name="Huston A.L."/>
            <person name="Lewis M."/>
            <person name="Weaver B."/>
            <person name="Weidman J.F."/>
            <person name="Khouri H."/>
            <person name="Utterback T.R."/>
            <person name="Feldblyum T.V."/>
            <person name="Fraser C.M."/>
        </authorList>
    </citation>
    <scope>NUCLEOTIDE SEQUENCE [LARGE SCALE GENOMIC DNA]</scope>
    <source>
        <strain evidence="11">34H</strain>
    </source>
</reference>
<dbReference type="EC" id="2.7.3.-" evidence="11"/>
<evidence type="ECO:0000256" key="1">
    <source>
        <dbReference type="ARBA" id="ARBA00004651"/>
    </source>
</evidence>
<evidence type="ECO:0000256" key="9">
    <source>
        <dbReference type="SAM" id="Phobius"/>
    </source>
</evidence>
<feature type="transmembrane region" description="Helical" evidence="9">
    <location>
        <begin position="12"/>
        <end position="35"/>
    </location>
</feature>